<comment type="subcellular location">
    <subcellularLocation>
        <location evidence="1">Nucleus</location>
    </subcellularLocation>
</comment>
<reference evidence="7" key="3">
    <citation type="submission" date="2025-04" db="UniProtKB">
        <authorList>
            <consortium name="RefSeq"/>
        </authorList>
    </citation>
    <scope>IDENTIFICATION</scope>
    <source>
        <strain evidence="7">CBS 781.70</strain>
    </source>
</reference>
<evidence type="ECO:0000256" key="1">
    <source>
        <dbReference type="ARBA" id="ARBA00004123"/>
    </source>
</evidence>
<feature type="compositionally biased region" description="Acidic residues" evidence="4">
    <location>
        <begin position="787"/>
        <end position="800"/>
    </location>
</feature>
<feature type="region of interest" description="Disordered" evidence="4">
    <location>
        <begin position="781"/>
        <end position="800"/>
    </location>
</feature>
<dbReference type="EMBL" id="ML975176">
    <property type="protein sequence ID" value="KAF1808998.1"/>
    <property type="molecule type" value="Genomic_DNA"/>
</dbReference>
<evidence type="ECO:0000313" key="6">
    <source>
        <dbReference type="Proteomes" id="UP000504638"/>
    </source>
</evidence>
<evidence type="ECO:0008006" key="8">
    <source>
        <dbReference type="Google" id="ProtNLM"/>
    </source>
</evidence>
<feature type="compositionally biased region" description="Acidic residues" evidence="4">
    <location>
        <begin position="722"/>
        <end position="751"/>
    </location>
</feature>
<name>A0A6G1FTG0_9PEZI</name>
<dbReference type="GO" id="GO:0000182">
    <property type="term" value="F:rDNA binding"/>
    <property type="evidence" value="ECO:0007669"/>
    <property type="project" value="TreeGrafter"/>
</dbReference>
<dbReference type="InterPro" id="IPR007015">
    <property type="entry name" value="DNA_pol_V/MYBBP1A"/>
</dbReference>
<dbReference type="GO" id="GO:0005730">
    <property type="term" value="C:nucleolus"/>
    <property type="evidence" value="ECO:0007669"/>
    <property type="project" value="InterPro"/>
</dbReference>
<dbReference type="PANTHER" id="PTHR13213:SF2">
    <property type="entry name" value="MYB-BINDING PROTEIN 1A"/>
    <property type="match status" value="1"/>
</dbReference>
<feature type="region of interest" description="Disordered" evidence="4">
    <location>
        <begin position="714"/>
        <end position="751"/>
    </location>
</feature>
<dbReference type="GO" id="GO:0006355">
    <property type="term" value="P:regulation of DNA-templated transcription"/>
    <property type="evidence" value="ECO:0007669"/>
    <property type="project" value="InterPro"/>
</dbReference>
<reference evidence="7" key="2">
    <citation type="submission" date="2020-04" db="EMBL/GenBank/DDBJ databases">
        <authorList>
            <consortium name="NCBI Genome Project"/>
        </authorList>
    </citation>
    <scope>NUCLEOTIDE SEQUENCE</scope>
    <source>
        <strain evidence="7">CBS 781.70</strain>
    </source>
</reference>
<dbReference type="OrthoDB" id="342531at2759"/>
<evidence type="ECO:0000313" key="7">
    <source>
        <dbReference type="RefSeq" id="XP_033530629.1"/>
    </source>
</evidence>
<keyword evidence="3" id="KW-0539">Nucleus</keyword>
<comment type="similarity">
    <text evidence="2">Belongs to the MYBBP1A family.</text>
</comment>
<dbReference type="RefSeq" id="XP_033530629.1">
    <property type="nucleotide sequence ID" value="XM_033677747.1"/>
</dbReference>
<dbReference type="GeneID" id="54418317"/>
<evidence type="ECO:0000256" key="4">
    <source>
        <dbReference type="SAM" id="MobiDB-lite"/>
    </source>
</evidence>
<protein>
    <recommendedName>
        <fullName evidence="8">DNA polymerase V</fullName>
    </recommendedName>
</protein>
<evidence type="ECO:0000313" key="5">
    <source>
        <dbReference type="EMBL" id="KAF1808998.1"/>
    </source>
</evidence>
<evidence type="ECO:0000256" key="3">
    <source>
        <dbReference type="ARBA" id="ARBA00023242"/>
    </source>
</evidence>
<dbReference type="PANTHER" id="PTHR13213">
    <property type="entry name" value="MYB-BINDING PROTEIN 1A FAMILY MEMBER"/>
    <property type="match status" value="1"/>
</dbReference>
<gene>
    <name evidence="5 7" type="ORF">P152DRAFT_442532</name>
</gene>
<dbReference type="Pfam" id="PF04931">
    <property type="entry name" value="DNA_pol_phi"/>
    <property type="match status" value="1"/>
</dbReference>
<organism evidence="5">
    <name type="scientific">Eremomyces bilateralis CBS 781.70</name>
    <dbReference type="NCBI Taxonomy" id="1392243"/>
    <lineage>
        <taxon>Eukaryota</taxon>
        <taxon>Fungi</taxon>
        <taxon>Dikarya</taxon>
        <taxon>Ascomycota</taxon>
        <taxon>Pezizomycotina</taxon>
        <taxon>Dothideomycetes</taxon>
        <taxon>Dothideomycetes incertae sedis</taxon>
        <taxon>Eremomycetales</taxon>
        <taxon>Eremomycetaceae</taxon>
        <taxon>Eremomyces</taxon>
    </lineage>
</organism>
<dbReference type="AlphaFoldDB" id="A0A6G1FTG0"/>
<dbReference type="Proteomes" id="UP000504638">
    <property type="component" value="Unplaced"/>
</dbReference>
<evidence type="ECO:0000256" key="2">
    <source>
        <dbReference type="ARBA" id="ARBA00006809"/>
    </source>
</evidence>
<keyword evidence="6" id="KW-1185">Reference proteome</keyword>
<accession>A0A6G1FTG0</accession>
<dbReference type="InterPro" id="IPR016024">
    <property type="entry name" value="ARM-type_fold"/>
</dbReference>
<sequence>MVRKRRNHDPESSVDTKRPRRVYTNTDAALADIFENLSNEAAAPRLEATKELLETVQSAQWSSPELIEKILRRLVRGLCSSRKSARLGFFPALIEVIRTVYGDPNAVPDTFSPSLGDLLSFIESNTRTDASASGQERRDHIFGRLYSSAALINSSVLLEGDLSSSLWDDLLNVVGGLAKEHPWVREECGSMLCKALRLLSKQEAPQASRHARAIVDALSKFKLQRTPEGVAIWLTFTSQFPDLDLPAKVWHKDDPLSKKERKELAAIMREDFSKASGPEASDGTNKSGSWKSQSNFAWSVLIHHQISRLENKTEAAALLEEFSRFWIDVVDNNLFSAKASAERKAWGLQILSQAIRTCPAWALFELLSPNILRSIQNQRSSPDSNLHGLALEPLKELIKRVKKTPDQGASIAMFLLSQSKSMDFDQATKSRTIETILSETDEEKLVDFVQFAKDIINRPTSQDEDEAADDRRAMADALLTMVKGQVKSGSEKETGGRNASPPWVSPLLRLMVELSYVKKRKSASKKDRSKPSISSVSREMFRSKLNLILGTLLASKDTSLWDCAYTAASYLQEDAQSGSTELVAEYDEKISEILESTFESLDEIHAKKMESDDSLRFTYGGLELLQSFTVLQIYNGEPEAVSVAEDLIECSKDLTGDDSEGNAIGAILEILISFASKRSTLMRKIAEQVFSAFTSRMDRTTLGYLTDILGKEESEAGQSELYEAEDDAEASSSEDEEDKEDSDTEESMDSDVEMVDGVDNEQNEFDAELSAVLRISNAQIVGPEDLSSSDEDEEEEDFDDEQMMALDDKISEVFKKRMGQTNKEKKKAKTEARDNMVQLKNRILDLLTILVKKEFGKEFVSGIILPLLTLVRTASTPQLSKRAFDLLKQYFDLGRGKEMPQVTDLSGWLSLLASIHEEAMRTKADNHGRSCSSASLFVVRVLVAQDRKHFDAAGEVYLHTKKLWFADPKSKLTQSFFSDWVGWMGSMRKEKSASH</sequence>
<dbReference type="SUPFAM" id="SSF48371">
    <property type="entry name" value="ARM repeat"/>
    <property type="match status" value="1"/>
</dbReference>
<proteinExistence type="inferred from homology"/>
<reference evidence="5 7" key="1">
    <citation type="submission" date="2020-01" db="EMBL/GenBank/DDBJ databases">
        <authorList>
            <consortium name="DOE Joint Genome Institute"/>
            <person name="Haridas S."/>
            <person name="Albert R."/>
            <person name="Binder M."/>
            <person name="Bloem J."/>
            <person name="Labutti K."/>
            <person name="Salamov A."/>
            <person name="Andreopoulos B."/>
            <person name="Baker S.E."/>
            <person name="Barry K."/>
            <person name="Bills G."/>
            <person name="Bluhm B.H."/>
            <person name="Cannon C."/>
            <person name="Castanera R."/>
            <person name="Culley D.E."/>
            <person name="Daum C."/>
            <person name="Ezra D."/>
            <person name="Gonzalez J.B."/>
            <person name="Henrissat B."/>
            <person name="Kuo A."/>
            <person name="Liang C."/>
            <person name="Lipzen A."/>
            <person name="Lutzoni F."/>
            <person name="Magnuson J."/>
            <person name="Mondo S."/>
            <person name="Nolan M."/>
            <person name="Ohm R."/>
            <person name="Pangilinan J."/>
            <person name="Park H.-J."/>
            <person name="Ramirez L."/>
            <person name="Alfaro M."/>
            <person name="Sun H."/>
            <person name="Tritt A."/>
            <person name="Yoshinaga Y."/>
            <person name="Zwiers L.-H."/>
            <person name="Turgeon B.G."/>
            <person name="Goodwin S.B."/>
            <person name="Spatafora J.W."/>
            <person name="Crous P.W."/>
            <person name="Grigoriev I.V."/>
        </authorList>
    </citation>
    <scope>NUCLEOTIDE SEQUENCE</scope>
    <source>
        <strain evidence="5 7">CBS 781.70</strain>
    </source>
</reference>